<reference evidence="1" key="1">
    <citation type="journal article" date="2020" name="bioRxiv">
        <title>Comparative genomics of Chlamydomonas.</title>
        <authorList>
            <person name="Craig R.J."/>
            <person name="Hasan A.R."/>
            <person name="Ness R.W."/>
            <person name="Keightley P.D."/>
        </authorList>
    </citation>
    <scope>NUCLEOTIDE SEQUENCE</scope>
    <source>
        <strain evidence="1">CCAP 11/70</strain>
    </source>
</reference>
<keyword evidence="2" id="KW-1185">Reference proteome</keyword>
<evidence type="ECO:0000313" key="2">
    <source>
        <dbReference type="Proteomes" id="UP000612055"/>
    </source>
</evidence>
<name>A0A835XWW6_9CHLO</name>
<protein>
    <submittedName>
        <fullName evidence="1">Uncharacterized protein</fullName>
    </submittedName>
</protein>
<dbReference type="OrthoDB" id="549340at2759"/>
<dbReference type="EMBL" id="JAEHOE010000099">
    <property type="protein sequence ID" value="KAG2487249.1"/>
    <property type="molecule type" value="Genomic_DNA"/>
</dbReference>
<accession>A0A835XWW6</accession>
<gene>
    <name evidence="1" type="ORF">HYH03_014091</name>
</gene>
<organism evidence="1 2">
    <name type="scientific">Edaphochlamys debaryana</name>
    <dbReference type="NCBI Taxonomy" id="47281"/>
    <lineage>
        <taxon>Eukaryota</taxon>
        <taxon>Viridiplantae</taxon>
        <taxon>Chlorophyta</taxon>
        <taxon>core chlorophytes</taxon>
        <taxon>Chlorophyceae</taxon>
        <taxon>CS clade</taxon>
        <taxon>Chlamydomonadales</taxon>
        <taxon>Chlamydomonadales incertae sedis</taxon>
        <taxon>Edaphochlamys</taxon>
    </lineage>
</organism>
<evidence type="ECO:0000313" key="1">
    <source>
        <dbReference type="EMBL" id="KAG2487249.1"/>
    </source>
</evidence>
<proteinExistence type="predicted"/>
<dbReference type="AlphaFoldDB" id="A0A835XWW6"/>
<comment type="caution">
    <text evidence="1">The sequence shown here is derived from an EMBL/GenBank/DDBJ whole genome shotgun (WGS) entry which is preliminary data.</text>
</comment>
<dbReference type="Proteomes" id="UP000612055">
    <property type="component" value="Unassembled WGS sequence"/>
</dbReference>
<sequence>MAGFHKHFNGCITAPNTGVELADVLATLFTGGWNRDMSFDHSDKSYGMYDYAVLEDVNRAAEVLGMTLPYPEARVTVTGPEEAFCFKWTDLKAGALPTALAAEAAAQGVVGDGAGPSGAGQTKSYYQLIKTSTHPAAIRLASLGGVLESFKPCVAGDGEGAGAGHGLRSLTLQLAYLLALVLVTANRDSSAPG</sequence>